<gene>
    <name evidence="2" type="ORF">M407DRAFT_18106</name>
</gene>
<dbReference type="PANTHER" id="PTHR43591:SF24">
    <property type="entry name" value="2-METHOXY-6-POLYPRENYL-1,4-BENZOQUINOL METHYLASE, MITOCHONDRIAL"/>
    <property type="match status" value="1"/>
</dbReference>
<dbReference type="EMBL" id="KN822951">
    <property type="protein sequence ID" value="KIO32949.1"/>
    <property type="molecule type" value="Genomic_DNA"/>
</dbReference>
<dbReference type="InterPro" id="IPR025714">
    <property type="entry name" value="Methyltranfer_dom"/>
</dbReference>
<reference evidence="2 3" key="1">
    <citation type="submission" date="2014-04" db="EMBL/GenBank/DDBJ databases">
        <authorList>
            <consortium name="DOE Joint Genome Institute"/>
            <person name="Kuo A."/>
            <person name="Girlanda M."/>
            <person name="Perotto S."/>
            <person name="Kohler A."/>
            <person name="Nagy L.G."/>
            <person name="Floudas D."/>
            <person name="Copeland A."/>
            <person name="Barry K.W."/>
            <person name="Cichocki N."/>
            <person name="Veneault-Fourrey C."/>
            <person name="LaButti K."/>
            <person name="Lindquist E.A."/>
            <person name="Lipzen A."/>
            <person name="Lundell T."/>
            <person name="Morin E."/>
            <person name="Murat C."/>
            <person name="Sun H."/>
            <person name="Tunlid A."/>
            <person name="Henrissat B."/>
            <person name="Grigoriev I.V."/>
            <person name="Hibbett D.S."/>
            <person name="Martin F."/>
            <person name="Nordberg H.P."/>
            <person name="Cantor M.N."/>
            <person name="Hua S.X."/>
        </authorList>
    </citation>
    <scope>NUCLEOTIDE SEQUENCE [LARGE SCALE GENOMIC DNA]</scope>
    <source>
        <strain evidence="2 3">MUT 4182</strain>
    </source>
</reference>
<keyword evidence="3" id="KW-1185">Reference proteome</keyword>
<dbReference type="CDD" id="cd02440">
    <property type="entry name" value="AdoMet_MTases"/>
    <property type="match status" value="1"/>
</dbReference>
<dbReference type="GO" id="GO:0008168">
    <property type="term" value="F:methyltransferase activity"/>
    <property type="evidence" value="ECO:0007669"/>
    <property type="project" value="TreeGrafter"/>
</dbReference>
<dbReference type="HOGENOM" id="CLU_010595_5_2_1"/>
<reference evidence="3" key="2">
    <citation type="submission" date="2015-01" db="EMBL/GenBank/DDBJ databases">
        <title>Evolutionary Origins and Diversification of the Mycorrhizal Mutualists.</title>
        <authorList>
            <consortium name="DOE Joint Genome Institute"/>
            <consortium name="Mycorrhizal Genomics Consortium"/>
            <person name="Kohler A."/>
            <person name="Kuo A."/>
            <person name="Nagy L.G."/>
            <person name="Floudas D."/>
            <person name="Copeland A."/>
            <person name="Barry K.W."/>
            <person name="Cichocki N."/>
            <person name="Veneault-Fourrey C."/>
            <person name="LaButti K."/>
            <person name="Lindquist E.A."/>
            <person name="Lipzen A."/>
            <person name="Lundell T."/>
            <person name="Morin E."/>
            <person name="Murat C."/>
            <person name="Riley R."/>
            <person name="Ohm R."/>
            <person name="Sun H."/>
            <person name="Tunlid A."/>
            <person name="Henrissat B."/>
            <person name="Grigoriev I.V."/>
            <person name="Hibbett D.S."/>
            <person name="Martin F."/>
        </authorList>
    </citation>
    <scope>NUCLEOTIDE SEQUENCE [LARGE SCALE GENOMIC DNA]</scope>
    <source>
        <strain evidence="3">MUT 4182</strain>
    </source>
</reference>
<accession>A0A0C3QVZ3</accession>
<dbReference type="STRING" id="1051891.A0A0C3QVZ3"/>
<dbReference type="Pfam" id="PF13847">
    <property type="entry name" value="Methyltransf_31"/>
    <property type="match status" value="1"/>
</dbReference>
<protein>
    <recommendedName>
        <fullName evidence="1">Methyltransferase domain-containing protein</fullName>
    </recommendedName>
</protein>
<dbReference type="SUPFAM" id="SSF53335">
    <property type="entry name" value="S-adenosyl-L-methionine-dependent methyltransferases"/>
    <property type="match status" value="1"/>
</dbReference>
<evidence type="ECO:0000313" key="2">
    <source>
        <dbReference type="EMBL" id="KIO32949.1"/>
    </source>
</evidence>
<dbReference type="Gene3D" id="3.40.50.150">
    <property type="entry name" value="Vaccinia Virus protein VP39"/>
    <property type="match status" value="1"/>
</dbReference>
<dbReference type="PANTHER" id="PTHR43591">
    <property type="entry name" value="METHYLTRANSFERASE"/>
    <property type="match status" value="1"/>
</dbReference>
<dbReference type="OrthoDB" id="2013972at2759"/>
<organism evidence="2 3">
    <name type="scientific">Tulasnella calospora MUT 4182</name>
    <dbReference type="NCBI Taxonomy" id="1051891"/>
    <lineage>
        <taxon>Eukaryota</taxon>
        <taxon>Fungi</taxon>
        <taxon>Dikarya</taxon>
        <taxon>Basidiomycota</taxon>
        <taxon>Agaricomycotina</taxon>
        <taxon>Agaricomycetes</taxon>
        <taxon>Cantharellales</taxon>
        <taxon>Tulasnellaceae</taxon>
        <taxon>Tulasnella</taxon>
    </lineage>
</organism>
<evidence type="ECO:0000259" key="1">
    <source>
        <dbReference type="Pfam" id="PF13847"/>
    </source>
</evidence>
<dbReference type="InterPro" id="IPR029063">
    <property type="entry name" value="SAM-dependent_MTases_sf"/>
</dbReference>
<sequence length="299" mass="33101">MSERYMLPADAPEHKRLDFQHQAVVTMLGGLFPRDAEVENILSPKSDGCRPRVLDIGTGTGAWAIDVAIQYPHAEVVGLDLAPVKLGSTPPANCTFILGDASTSLKSYGQFDVVHARAILQGVKDYAALFKDVSEVLNPGGVFLTLEAEIGMYDEDKVPFGIQQEGAPNFCWTHKMTLLYNEATKKRNPSFALLPQVPQILNDVPGEPWEAVKRTSFLIPGGPVKNASDEERIAGDLMHSSIRDGPRLLRALLLASGYDAEDVTRWTENAVDEIANWRVKFWIKWNVLWAVKKRTNSSE</sequence>
<evidence type="ECO:0000313" key="3">
    <source>
        <dbReference type="Proteomes" id="UP000054248"/>
    </source>
</evidence>
<dbReference type="Proteomes" id="UP000054248">
    <property type="component" value="Unassembled WGS sequence"/>
</dbReference>
<dbReference type="AlphaFoldDB" id="A0A0C3QVZ3"/>
<name>A0A0C3QVZ3_9AGAM</name>
<proteinExistence type="predicted"/>
<feature type="domain" description="Methyltransferase" evidence="1">
    <location>
        <begin position="52"/>
        <end position="149"/>
    </location>
</feature>